<sequence length="171" mass="19435">MISILVSAITSTLFLSLTDADHVELVSLKECAPLSVPSCNFYVNFNENEQIIRFHVGEVIDLNDFEVHTTVSIKRNGEYQQIISFTKTLCSQMVHILGAEWEKIRAEIQPPIEDSCKIEPGTYKLEALNMQDMDISAILNILPKGEIKLDTEIRWQEDFVVACYVVELIND</sequence>
<dbReference type="AlphaFoldDB" id="A0A9N9MUS9"/>
<dbReference type="EMBL" id="OU892282">
    <property type="protein sequence ID" value="CAG9770492.1"/>
    <property type="molecule type" value="Genomic_DNA"/>
</dbReference>
<name>A0A9N9MUS9_9CUCU</name>
<accession>A0A9N9MUS9</accession>
<feature type="signal peptide" evidence="1">
    <location>
        <begin position="1"/>
        <end position="20"/>
    </location>
</feature>
<keyword evidence="3" id="KW-1185">Reference proteome</keyword>
<evidence type="ECO:0000256" key="1">
    <source>
        <dbReference type="SAM" id="SignalP"/>
    </source>
</evidence>
<reference evidence="2" key="1">
    <citation type="submission" date="2022-01" db="EMBL/GenBank/DDBJ databases">
        <authorList>
            <person name="King R."/>
        </authorList>
    </citation>
    <scope>NUCLEOTIDE SEQUENCE</scope>
</reference>
<organism evidence="2 3">
    <name type="scientific">Ceutorhynchus assimilis</name>
    <name type="common">cabbage seed weevil</name>
    <dbReference type="NCBI Taxonomy" id="467358"/>
    <lineage>
        <taxon>Eukaryota</taxon>
        <taxon>Metazoa</taxon>
        <taxon>Ecdysozoa</taxon>
        <taxon>Arthropoda</taxon>
        <taxon>Hexapoda</taxon>
        <taxon>Insecta</taxon>
        <taxon>Pterygota</taxon>
        <taxon>Neoptera</taxon>
        <taxon>Endopterygota</taxon>
        <taxon>Coleoptera</taxon>
        <taxon>Polyphaga</taxon>
        <taxon>Cucujiformia</taxon>
        <taxon>Curculionidae</taxon>
        <taxon>Ceutorhynchinae</taxon>
        <taxon>Ceutorhynchus</taxon>
    </lineage>
</organism>
<proteinExistence type="predicted"/>
<keyword evidence="1" id="KW-0732">Signal</keyword>
<evidence type="ECO:0000313" key="2">
    <source>
        <dbReference type="EMBL" id="CAG9770492.1"/>
    </source>
</evidence>
<evidence type="ECO:0000313" key="3">
    <source>
        <dbReference type="Proteomes" id="UP001152799"/>
    </source>
</evidence>
<feature type="chain" id="PRO_5040196389" description="MD-2-related lipid-recognition domain-containing protein" evidence="1">
    <location>
        <begin position="21"/>
        <end position="171"/>
    </location>
</feature>
<gene>
    <name evidence="2" type="ORF">CEUTPL_LOCUS10944</name>
</gene>
<evidence type="ECO:0008006" key="4">
    <source>
        <dbReference type="Google" id="ProtNLM"/>
    </source>
</evidence>
<protein>
    <recommendedName>
        <fullName evidence="4">MD-2-related lipid-recognition domain-containing protein</fullName>
    </recommendedName>
</protein>
<dbReference type="Proteomes" id="UP001152799">
    <property type="component" value="Chromosome 6"/>
</dbReference>